<evidence type="ECO:0000256" key="1">
    <source>
        <dbReference type="SAM" id="MobiDB-lite"/>
    </source>
</evidence>
<feature type="region of interest" description="Disordered" evidence="1">
    <location>
        <begin position="1"/>
        <end position="22"/>
    </location>
</feature>
<evidence type="ECO:0000313" key="2">
    <source>
        <dbReference type="EMBL" id="RAW13731.1"/>
    </source>
</evidence>
<protein>
    <submittedName>
        <fullName evidence="2">HAD family hydrolase</fullName>
    </submittedName>
</protein>
<dbReference type="SUPFAM" id="SSF56784">
    <property type="entry name" value="HAD-like"/>
    <property type="match status" value="1"/>
</dbReference>
<keyword evidence="3" id="KW-1185">Reference proteome</keyword>
<dbReference type="EMBL" id="QMIG01000011">
    <property type="protein sequence ID" value="RAW13731.1"/>
    <property type="molecule type" value="Genomic_DNA"/>
</dbReference>
<proteinExistence type="predicted"/>
<dbReference type="InterPro" id="IPR023214">
    <property type="entry name" value="HAD_sf"/>
</dbReference>
<dbReference type="PANTHER" id="PTHR19288">
    <property type="entry name" value="4-NITROPHENYLPHOSPHATASE-RELATED"/>
    <property type="match status" value="1"/>
</dbReference>
<dbReference type="AlphaFoldDB" id="A0A329QPD0"/>
<dbReference type="Pfam" id="PF13344">
    <property type="entry name" value="Hydrolase_6"/>
    <property type="match status" value="1"/>
</dbReference>
<dbReference type="Pfam" id="PF13242">
    <property type="entry name" value="Hydrolase_like"/>
    <property type="match status" value="1"/>
</dbReference>
<dbReference type="OrthoDB" id="9810449at2"/>
<dbReference type="PANTHER" id="PTHR19288:SF46">
    <property type="entry name" value="HALOACID DEHALOGENASE-LIKE HYDROLASE DOMAIN-CONTAINING PROTEIN 2"/>
    <property type="match status" value="1"/>
</dbReference>
<name>A0A329QPD0_9ACTN</name>
<dbReference type="Proteomes" id="UP000250462">
    <property type="component" value="Unassembled WGS sequence"/>
</dbReference>
<dbReference type="GO" id="GO:0016791">
    <property type="term" value="F:phosphatase activity"/>
    <property type="evidence" value="ECO:0007669"/>
    <property type="project" value="TreeGrafter"/>
</dbReference>
<evidence type="ECO:0000313" key="3">
    <source>
        <dbReference type="Proteomes" id="UP000250462"/>
    </source>
</evidence>
<dbReference type="InterPro" id="IPR006357">
    <property type="entry name" value="HAD-SF_hydro_IIA"/>
</dbReference>
<sequence>MSPPRTSAHHAAPAEPDPPRPYPAVAFDLDGTLYVSGVPIPGAPEAVSAIRSSGRAVLFVSNNPLRTPRQYAERLTGIGIPATEDEVVTSAVVVAQWLGTEAPDEPVFAVGEPILHQQLHEAGIATTPDWREASVVLASFDRTFTYDTWRDACFALRAGARFVATNPDATCPTADGEIPDCGGIIAALETSSGRQLDAVAGKPSTVMSARIRELLGVAARDILVVGDRLATDIALAHHAGFASAVVLSGVSDRAAVAATEWRPTHVLDSIAALPHLLGVN</sequence>
<dbReference type="Gene3D" id="3.40.50.1000">
    <property type="entry name" value="HAD superfamily/HAD-like"/>
    <property type="match status" value="2"/>
</dbReference>
<dbReference type="GO" id="GO:0005737">
    <property type="term" value="C:cytoplasm"/>
    <property type="evidence" value="ECO:0007669"/>
    <property type="project" value="TreeGrafter"/>
</dbReference>
<dbReference type="InterPro" id="IPR036412">
    <property type="entry name" value="HAD-like_sf"/>
</dbReference>
<accession>A0A329QPD0</accession>
<dbReference type="NCBIfam" id="TIGR01460">
    <property type="entry name" value="HAD-SF-IIA"/>
    <property type="match status" value="1"/>
</dbReference>
<dbReference type="RefSeq" id="WP_112258574.1">
    <property type="nucleotide sequence ID" value="NZ_QMIG01000011.1"/>
</dbReference>
<gene>
    <name evidence="2" type="ORF">DPM12_12020</name>
</gene>
<keyword evidence="2" id="KW-0378">Hydrolase</keyword>
<reference evidence="2 3" key="1">
    <citation type="submission" date="2018-06" db="EMBL/GenBank/DDBJ databases">
        <title>Phytoactinopolyspora halophila sp. nov., a novel halophilic actinomycete isolated from a saline soil in China.</title>
        <authorList>
            <person name="Tang S.-K."/>
        </authorList>
    </citation>
    <scope>NUCLEOTIDE SEQUENCE [LARGE SCALE GENOMIC DNA]</scope>
    <source>
        <strain evidence="2 3">YIM 96934</strain>
    </source>
</reference>
<comment type="caution">
    <text evidence="2">The sequence shown here is derived from an EMBL/GenBank/DDBJ whole genome shotgun (WGS) entry which is preliminary data.</text>
</comment>
<organism evidence="2 3">
    <name type="scientific">Phytoactinopolyspora halophila</name>
    <dbReference type="NCBI Taxonomy" id="1981511"/>
    <lineage>
        <taxon>Bacteria</taxon>
        <taxon>Bacillati</taxon>
        <taxon>Actinomycetota</taxon>
        <taxon>Actinomycetes</taxon>
        <taxon>Jiangellales</taxon>
        <taxon>Jiangellaceae</taxon>
        <taxon>Phytoactinopolyspora</taxon>
    </lineage>
</organism>